<dbReference type="Proteomes" id="UP000009875">
    <property type="component" value="Unassembled WGS sequence"/>
</dbReference>
<dbReference type="eggNOG" id="COG0347">
    <property type="taxonomic scope" value="Bacteria"/>
</dbReference>
<dbReference type="Gene3D" id="3.30.70.120">
    <property type="match status" value="1"/>
</dbReference>
<keyword evidence="2" id="KW-1185">Reference proteome</keyword>
<gene>
    <name evidence="1" type="ORF">HMPREF9698_00659</name>
</gene>
<dbReference type="SUPFAM" id="SSF54913">
    <property type="entry name" value="GlnB-like"/>
    <property type="match status" value="1"/>
</dbReference>
<dbReference type="InterPro" id="IPR011322">
    <property type="entry name" value="N-reg_PII-like_a/b"/>
</dbReference>
<dbReference type="AlphaFoldDB" id="K9E9J0"/>
<dbReference type="OrthoDB" id="9810781at2"/>
<accession>K9E9J0</accession>
<dbReference type="HOGENOM" id="CLU_155828_0_0_9"/>
<sequence>MELVYIVLNKPDRLSEILSLFLEYEIHGATVIDSGGMGHLIANQSPMFSMFAELKEDKHNSKMIMTVVDSQAERDLVLKAVEDVLGDINEPDTAVFFTTPVSFSKGMDYHEDDEGTVE</sequence>
<reference evidence="1 2" key="1">
    <citation type="submission" date="2012-09" db="EMBL/GenBank/DDBJ databases">
        <title>The Genome Sequence of Alloiococcus otitis ATCC 51267.</title>
        <authorList>
            <consortium name="The Broad Institute Genome Sequencing Platform"/>
            <person name="Earl A."/>
            <person name="Ward D."/>
            <person name="Feldgarden M."/>
            <person name="Gevers D."/>
            <person name="Huys G."/>
            <person name="Walker B."/>
            <person name="Young S.K."/>
            <person name="Zeng Q."/>
            <person name="Gargeya S."/>
            <person name="Fitzgerald M."/>
            <person name="Haas B."/>
            <person name="Abouelleil A."/>
            <person name="Alvarado L."/>
            <person name="Arachchi H.M."/>
            <person name="Berlin A.M."/>
            <person name="Chapman S.B."/>
            <person name="Goldberg J."/>
            <person name="Griggs A."/>
            <person name="Gujja S."/>
            <person name="Hansen M."/>
            <person name="Howarth C."/>
            <person name="Imamovic A."/>
            <person name="Larimer J."/>
            <person name="McCowen C."/>
            <person name="Montmayeur A."/>
            <person name="Murphy C."/>
            <person name="Neiman D."/>
            <person name="Pearson M."/>
            <person name="Priest M."/>
            <person name="Roberts A."/>
            <person name="Saif S."/>
            <person name="Shea T."/>
            <person name="Sisk P."/>
            <person name="Sykes S."/>
            <person name="Wortman J."/>
            <person name="Nusbaum C."/>
            <person name="Birren B."/>
        </authorList>
    </citation>
    <scope>NUCLEOTIDE SEQUENCE [LARGE SCALE GENOMIC DNA]</scope>
    <source>
        <strain evidence="1 2">ATCC 51267</strain>
    </source>
</reference>
<protein>
    <recommendedName>
        <fullName evidence="3">Nitrogen regulatory protein P-II</fullName>
    </recommendedName>
</protein>
<proteinExistence type="predicted"/>
<evidence type="ECO:0000313" key="1">
    <source>
        <dbReference type="EMBL" id="EKU93864.1"/>
    </source>
</evidence>
<name>K9E9J0_9LACT</name>
<dbReference type="STRING" id="883081.HMPREF9698_00659"/>
<dbReference type="EMBL" id="AGXA01000014">
    <property type="protein sequence ID" value="EKU93864.1"/>
    <property type="molecule type" value="Genomic_DNA"/>
</dbReference>
<evidence type="ECO:0008006" key="3">
    <source>
        <dbReference type="Google" id="ProtNLM"/>
    </source>
</evidence>
<dbReference type="InterPro" id="IPR015867">
    <property type="entry name" value="N-reg_PII/ATP_PRibTrfase_C"/>
</dbReference>
<comment type="caution">
    <text evidence="1">The sequence shown here is derived from an EMBL/GenBank/DDBJ whole genome shotgun (WGS) entry which is preliminary data.</text>
</comment>
<organism evidence="1 2">
    <name type="scientific">Alloiococcus otitis ATCC 51267</name>
    <dbReference type="NCBI Taxonomy" id="883081"/>
    <lineage>
        <taxon>Bacteria</taxon>
        <taxon>Bacillati</taxon>
        <taxon>Bacillota</taxon>
        <taxon>Bacilli</taxon>
        <taxon>Lactobacillales</taxon>
        <taxon>Carnobacteriaceae</taxon>
        <taxon>Alloiococcus</taxon>
    </lineage>
</organism>
<evidence type="ECO:0000313" key="2">
    <source>
        <dbReference type="Proteomes" id="UP000009875"/>
    </source>
</evidence>
<dbReference type="RefSeq" id="WP_003777354.1">
    <property type="nucleotide sequence ID" value="NZ_JH992958.1"/>
</dbReference>